<gene>
    <name evidence="2" type="ORF">POL25_03355</name>
</gene>
<protein>
    <recommendedName>
        <fullName evidence="4">Lipoprotein</fullName>
    </recommendedName>
</protein>
<accession>A0ABT5DQI3</accession>
<feature type="compositionally biased region" description="Low complexity" evidence="1">
    <location>
        <begin position="36"/>
        <end position="77"/>
    </location>
</feature>
<evidence type="ECO:0008006" key="4">
    <source>
        <dbReference type="Google" id="ProtNLM"/>
    </source>
</evidence>
<sequence length="356" mass="37975">MSVRRRALAFAVLPLLPGCFRDDGAALTQTAASLEPGTSTSTGPTTGTTGAIDPTTTTSGEPDTATTDPDTTGTTAPPLCPGEMQCTPGEVMDTGALCETCGRVRRTCQDDCTWGADACFDDPTSCAYWYFDEVQLGWERIALPQPPPRHAPAAPAIAAFDLHTHDQIFVLTATTYHVLRGSDGSWLASGPLADVFPGLPFPLLQSYAVYQPDFDNYIVYAVGDPIARLYSFAVVPDGFMTEYATEDACCGSFTQLVNPGTPAAVRDLFIDLTPPFSWVGGQFYATCVDELLPLTQYAAWVTPTDVFVQDLAFCFEMVAQSPIAQFPPFAAPGAPPGERIGGVAMLGERLYVFAGE</sequence>
<dbReference type="Proteomes" id="UP001221686">
    <property type="component" value="Unassembled WGS sequence"/>
</dbReference>
<keyword evidence="3" id="KW-1185">Reference proteome</keyword>
<proteinExistence type="predicted"/>
<comment type="caution">
    <text evidence="2">The sequence shown here is derived from an EMBL/GenBank/DDBJ whole genome shotgun (WGS) entry which is preliminary data.</text>
</comment>
<feature type="region of interest" description="Disordered" evidence="1">
    <location>
        <begin position="31"/>
        <end position="80"/>
    </location>
</feature>
<evidence type="ECO:0000313" key="3">
    <source>
        <dbReference type="Proteomes" id="UP001221686"/>
    </source>
</evidence>
<dbReference type="RefSeq" id="WP_272084347.1">
    <property type="nucleotide sequence ID" value="NZ_JAQNDL010000001.1"/>
</dbReference>
<reference evidence="2 3" key="1">
    <citation type="submission" date="2022-11" db="EMBL/GenBank/DDBJ databases">
        <title>Minimal conservation of predation-associated metabolite biosynthetic gene clusters underscores biosynthetic potential of Myxococcota including descriptions for ten novel species: Archangium lansinium sp. nov., Myxococcus landrumus sp. nov., Nannocystis bai.</title>
        <authorList>
            <person name="Ahearne A."/>
            <person name="Stevens C."/>
            <person name="Dowd S."/>
        </authorList>
    </citation>
    <scope>NUCLEOTIDE SEQUENCE [LARGE SCALE GENOMIC DNA]</scope>
    <source>
        <strain evidence="2 3">BB15-2</strain>
    </source>
</reference>
<evidence type="ECO:0000313" key="2">
    <source>
        <dbReference type="EMBL" id="MDC0715915.1"/>
    </source>
</evidence>
<organism evidence="2 3">
    <name type="scientific">Nannocystis bainbridge</name>
    <dbReference type="NCBI Taxonomy" id="2995303"/>
    <lineage>
        <taxon>Bacteria</taxon>
        <taxon>Pseudomonadati</taxon>
        <taxon>Myxococcota</taxon>
        <taxon>Polyangia</taxon>
        <taxon>Nannocystales</taxon>
        <taxon>Nannocystaceae</taxon>
        <taxon>Nannocystis</taxon>
    </lineage>
</organism>
<name>A0ABT5DQI3_9BACT</name>
<evidence type="ECO:0000256" key="1">
    <source>
        <dbReference type="SAM" id="MobiDB-lite"/>
    </source>
</evidence>
<dbReference type="EMBL" id="JAQNDL010000001">
    <property type="protein sequence ID" value="MDC0715915.1"/>
    <property type="molecule type" value="Genomic_DNA"/>
</dbReference>